<sequence>MKFKKALVIMLVTGILSASLGLVAMADIAEPRPWSVDPVETIILEK</sequence>
<dbReference type="EMBL" id="FUZT01000010">
    <property type="protein sequence ID" value="SKC83363.1"/>
    <property type="molecule type" value="Genomic_DNA"/>
</dbReference>
<dbReference type="AlphaFoldDB" id="A0A1T5M5F6"/>
<evidence type="ECO:0000313" key="1">
    <source>
        <dbReference type="EMBL" id="SKC83363.1"/>
    </source>
</evidence>
<protein>
    <submittedName>
        <fullName evidence="1">Uncharacterized protein</fullName>
    </submittedName>
</protein>
<name>A0A1T5M5F6_9FIRM</name>
<reference evidence="1 2" key="1">
    <citation type="submission" date="2017-02" db="EMBL/GenBank/DDBJ databases">
        <authorList>
            <person name="Peterson S.W."/>
        </authorList>
    </citation>
    <scope>NUCLEOTIDE SEQUENCE [LARGE SCALE GENOMIC DNA]</scope>
    <source>
        <strain evidence="1 2">M1</strain>
    </source>
</reference>
<keyword evidence="2" id="KW-1185">Reference proteome</keyword>
<dbReference type="Proteomes" id="UP000190285">
    <property type="component" value="Unassembled WGS sequence"/>
</dbReference>
<accession>A0A1T5M5F6</accession>
<organism evidence="1 2">
    <name type="scientific">Maledivibacter halophilus</name>
    <dbReference type="NCBI Taxonomy" id="36842"/>
    <lineage>
        <taxon>Bacteria</taxon>
        <taxon>Bacillati</taxon>
        <taxon>Bacillota</taxon>
        <taxon>Clostridia</taxon>
        <taxon>Peptostreptococcales</taxon>
        <taxon>Caminicellaceae</taxon>
        <taxon>Maledivibacter</taxon>
    </lineage>
</organism>
<gene>
    <name evidence="1" type="ORF">SAMN02194393_03894</name>
</gene>
<proteinExistence type="predicted"/>
<evidence type="ECO:0000313" key="2">
    <source>
        <dbReference type="Proteomes" id="UP000190285"/>
    </source>
</evidence>